<evidence type="ECO:0000256" key="4">
    <source>
        <dbReference type="ARBA" id="ARBA00015841"/>
    </source>
</evidence>
<dbReference type="GO" id="GO:0005789">
    <property type="term" value="C:endoplasmic reticulum membrane"/>
    <property type="evidence" value="ECO:0007669"/>
    <property type="project" value="UniProtKB-SubCell"/>
</dbReference>
<evidence type="ECO:0000313" key="13">
    <source>
        <dbReference type="EMBL" id="KAJ3173832.1"/>
    </source>
</evidence>
<evidence type="ECO:0000256" key="1">
    <source>
        <dbReference type="ARBA" id="ARBA00004389"/>
    </source>
</evidence>
<sequence length="493" mass="54033">MAFWSCFGFPLLMLLLVLLAVPVLLLPLYLRCVRRPSSSNRPRVLVLVLGDVGRSPRTQYHAVSLANAGFAVDLVGYPGTLPLPAVRNSPYIQLAHVPAPAKLAAAVGGREGAVRYLVAAVERSLRQMGQLLRLTLFKLPAPEYILIQNPPAIPSLLLGQYLRLALGSKLVIDWHNFGFSIMALNLGARSPIVRIATLYEKSVGRFATAHICVSKAMASELKTRWRVRGSVTTMYDKSPSHFRRLSVAEIHEFATRYSFATAVLTPTTTTTTSSPRPPTRSLLTHIDASGRAQLTPTRPALLVSSTSWTEDEDFGILLDALVEYDQQAEESNAEKRVRDLVLVITGKGPLQAGYVDRIARLKMTRVRILTAWLTAEDYPLLLGAADLGISLHTSSSGVDLPMKIVDMFGCSLPVCAVDYPCLRELVEDGVNGRVFGTAGELCKQLQELLSIDDNACQLAELREGATTFADTRWHDAWMQDVAPLFGVFGGPRR</sequence>
<comment type="caution">
    <text evidence="13">The sequence shown here is derived from an EMBL/GenBank/DDBJ whole genome shotgun (WGS) entry which is preliminary data.</text>
</comment>
<evidence type="ECO:0000256" key="11">
    <source>
        <dbReference type="ARBA" id="ARBA00024899"/>
    </source>
</evidence>
<dbReference type="SUPFAM" id="SSF53756">
    <property type="entry name" value="UDP-Glycosyltransferase/glycogen phosphorylase"/>
    <property type="match status" value="1"/>
</dbReference>
<keyword evidence="6" id="KW-0808">Transferase</keyword>
<dbReference type="PANTHER" id="PTHR13036">
    <property type="entry name" value="BETA1,4 MANNOSYLTRANSFERASE"/>
    <property type="match status" value="1"/>
</dbReference>
<evidence type="ECO:0000256" key="8">
    <source>
        <dbReference type="ARBA" id="ARBA00022824"/>
    </source>
</evidence>
<keyword evidence="5 13" id="KW-0328">Glycosyltransferase</keyword>
<dbReference type="EC" id="2.4.1.142" evidence="3"/>
<accession>A0AAD5XJP6</accession>
<evidence type="ECO:0000256" key="7">
    <source>
        <dbReference type="ARBA" id="ARBA00022692"/>
    </source>
</evidence>
<comment type="pathway">
    <text evidence="2">Protein modification; protein glycosylation.</text>
</comment>
<evidence type="ECO:0000256" key="6">
    <source>
        <dbReference type="ARBA" id="ARBA00022679"/>
    </source>
</evidence>
<dbReference type="InterPro" id="IPR026051">
    <property type="entry name" value="ALG1-like"/>
</dbReference>
<feature type="domain" description="Glycosyltransferase subfamily 4-like N-terminal" evidence="12">
    <location>
        <begin position="56"/>
        <end position="228"/>
    </location>
</feature>
<dbReference type="InterPro" id="IPR028098">
    <property type="entry name" value="Glyco_trans_4-like_N"/>
</dbReference>
<organism evidence="13 14">
    <name type="scientific">Geranomyces variabilis</name>
    <dbReference type="NCBI Taxonomy" id="109894"/>
    <lineage>
        <taxon>Eukaryota</taxon>
        <taxon>Fungi</taxon>
        <taxon>Fungi incertae sedis</taxon>
        <taxon>Chytridiomycota</taxon>
        <taxon>Chytridiomycota incertae sedis</taxon>
        <taxon>Chytridiomycetes</taxon>
        <taxon>Spizellomycetales</taxon>
        <taxon>Powellomycetaceae</taxon>
        <taxon>Geranomyces</taxon>
    </lineage>
</organism>
<dbReference type="PANTHER" id="PTHR13036:SF0">
    <property type="entry name" value="CHITOBIOSYLDIPHOSPHODOLICHOL BETA-MANNOSYLTRANSFERASE"/>
    <property type="match status" value="1"/>
</dbReference>
<gene>
    <name evidence="13" type="primary">ALG1</name>
    <name evidence="13" type="ORF">HDU87_007335</name>
</gene>
<comment type="subcellular location">
    <subcellularLocation>
        <location evidence="1">Endoplasmic reticulum membrane</location>
        <topology evidence="1">Single-pass membrane protein</topology>
    </subcellularLocation>
</comment>
<evidence type="ECO:0000256" key="5">
    <source>
        <dbReference type="ARBA" id="ARBA00022676"/>
    </source>
</evidence>
<evidence type="ECO:0000256" key="2">
    <source>
        <dbReference type="ARBA" id="ARBA00004922"/>
    </source>
</evidence>
<dbReference type="GO" id="GO:0004578">
    <property type="term" value="F:chitobiosyldiphosphodolichol beta-mannosyltransferase activity"/>
    <property type="evidence" value="ECO:0007669"/>
    <property type="project" value="UniProtKB-EC"/>
</dbReference>
<dbReference type="EMBL" id="JADGJQ010000069">
    <property type="protein sequence ID" value="KAJ3173832.1"/>
    <property type="molecule type" value="Genomic_DNA"/>
</dbReference>
<keyword evidence="7" id="KW-0812">Transmembrane</keyword>
<evidence type="ECO:0000256" key="3">
    <source>
        <dbReference type="ARBA" id="ARBA00012611"/>
    </source>
</evidence>
<protein>
    <recommendedName>
        <fullName evidence="4">Chitobiosyldiphosphodolichol beta-mannosyltransferase</fullName>
        <ecNumber evidence="3">2.4.1.142</ecNumber>
    </recommendedName>
</protein>
<evidence type="ECO:0000256" key="10">
    <source>
        <dbReference type="ARBA" id="ARBA00023136"/>
    </source>
</evidence>
<dbReference type="Proteomes" id="UP001212152">
    <property type="component" value="Unassembled WGS sequence"/>
</dbReference>
<proteinExistence type="predicted"/>
<dbReference type="Pfam" id="PF13692">
    <property type="entry name" value="Glyco_trans_1_4"/>
    <property type="match status" value="1"/>
</dbReference>
<reference evidence="13" key="1">
    <citation type="submission" date="2020-05" db="EMBL/GenBank/DDBJ databases">
        <title>Phylogenomic resolution of chytrid fungi.</title>
        <authorList>
            <person name="Stajich J.E."/>
            <person name="Amses K."/>
            <person name="Simmons R."/>
            <person name="Seto K."/>
            <person name="Myers J."/>
            <person name="Bonds A."/>
            <person name="Quandt C.A."/>
            <person name="Barry K."/>
            <person name="Liu P."/>
            <person name="Grigoriev I."/>
            <person name="Longcore J.E."/>
            <person name="James T.Y."/>
        </authorList>
    </citation>
    <scope>NUCLEOTIDE SEQUENCE</scope>
    <source>
        <strain evidence="13">JEL0379</strain>
    </source>
</reference>
<evidence type="ECO:0000259" key="12">
    <source>
        <dbReference type="Pfam" id="PF13579"/>
    </source>
</evidence>
<dbReference type="Gene3D" id="3.40.50.2000">
    <property type="entry name" value="Glycogen Phosphorylase B"/>
    <property type="match status" value="1"/>
</dbReference>
<keyword evidence="8" id="KW-0256">Endoplasmic reticulum</keyword>
<keyword evidence="14" id="KW-1185">Reference proteome</keyword>
<dbReference type="AlphaFoldDB" id="A0AAD5XJP6"/>
<name>A0AAD5XJP6_9FUNG</name>
<dbReference type="Pfam" id="PF13579">
    <property type="entry name" value="Glyco_trans_4_4"/>
    <property type="match status" value="1"/>
</dbReference>
<keyword evidence="10" id="KW-0472">Membrane</keyword>
<keyword evidence="9" id="KW-1133">Transmembrane helix</keyword>
<evidence type="ECO:0000313" key="14">
    <source>
        <dbReference type="Proteomes" id="UP001212152"/>
    </source>
</evidence>
<evidence type="ECO:0000256" key="9">
    <source>
        <dbReference type="ARBA" id="ARBA00022989"/>
    </source>
</evidence>
<comment type="function">
    <text evidence="11">Participates in the formation of the lipid-linked precursor oligosaccharide for N-glycosylation. Involved in assembling the dolichol-pyrophosphate-GlcNAc(2)-Man(5) intermediate on the cytoplasmic surface of the ER.</text>
</comment>